<dbReference type="Proteomes" id="UP001059824">
    <property type="component" value="Chromosome"/>
</dbReference>
<evidence type="ECO:0008006" key="5">
    <source>
        <dbReference type="Google" id="ProtNLM"/>
    </source>
</evidence>
<dbReference type="AlphaFoldDB" id="A0A857MJP3"/>
<evidence type="ECO:0000313" key="3">
    <source>
        <dbReference type="EMBL" id="QHN42773.1"/>
    </source>
</evidence>
<dbReference type="RefSeq" id="WP_260764310.1">
    <property type="nucleotide sequence ID" value="NZ_CP045921.1"/>
</dbReference>
<dbReference type="Gene3D" id="2.70.40.10">
    <property type="match status" value="1"/>
</dbReference>
<dbReference type="EMBL" id="CP045921">
    <property type="protein sequence ID" value="QHN42773.1"/>
    <property type="molecule type" value="Genomic_DNA"/>
</dbReference>
<dbReference type="InterPro" id="IPR033704">
    <property type="entry name" value="dUTPase_trimeric"/>
</dbReference>
<keyword evidence="2" id="KW-0546">Nucleotide metabolism</keyword>
<evidence type="ECO:0000256" key="2">
    <source>
        <dbReference type="ARBA" id="ARBA00023080"/>
    </source>
</evidence>
<dbReference type="GO" id="GO:0006229">
    <property type="term" value="P:dUTP biosynthetic process"/>
    <property type="evidence" value="ECO:0007669"/>
    <property type="project" value="InterPro"/>
</dbReference>
<keyword evidence="1" id="KW-0378">Hydrolase</keyword>
<dbReference type="InterPro" id="IPR036157">
    <property type="entry name" value="dUTPase-like_sf"/>
</dbReference>
<sequence length="328" mass="36842">MRSGLVEIAGEKVYNVDTRDNDATQAEQDELFHEIMRHEHLSDPADKPVFTTDKAFLRSNGVLSDREIRVGLELGHIVCDPYPRSINGSSVDVTIGKQFYAAGEPHTTDTIFTPYDYEDTLRYYGIKDPETDFLTAEPWGAVLTKVKKQMGQRVLARYENEEQLSRIPAEHPMILLRPGERILAHTNEFIGILPPGTTSMQARSTTGRIGLSACYCAGWGDPGYINRWTMEIHNLNEKEFLPVPVGFRLAQIVFSMTGSVGTEYAQASGNYQAQNVVDLSYAHGLKQQRQETLRATKSQWHPSNMLPRAYKNEILPLEPVEGLQKGIA</sequence>
<organism evidence="3 4">
    <name type="scientific">Candidatus Mycosynbacter amalyticus</name>
    <dbReference type="NCBI Taxonomy" id="2665156"/>
    <lineage>
        <taxon>Bacteria</taxon>
        <taxon>Candidatus Saccharimonadota</taxon>
        <taxon>Candidatus Saccharimonadota incertae sedis</taxon>
        <taxon>Candidatus Mycosynbacter</taxon>
    </lineage>
</organism>
<dbReference type="PANTHER" id="PTHR42680">
    <property type="entry name" value="DCTP DEAMINASE"/>
    <property type="match status" value="1"/>
</dbReference>
<dbReference type="SUPFAM" id="SSF51283">
    <property type="entry name" value="dUTPase-like"/>
    <property type="match status" value="1"/>
</dbReference>
<keyword evidence="4" id="KW-1185">Reference proteome</keyword>
<dbReference type="KEGG" id="mama:GII36_02810"/>
<gene>
    <name evidence="3" type="ORF">GII36_02810</name>
</gene>
<reference evidence="3" key="1">
    <citation type="journal article" date="2021" name="Nat. Microbiol.">
        <title>Cocultivation of an ultrasmall environmental parasitic bacterium with lytic ability against bacteria associated with wastewater foams.</title>
        <authorList>
            <person name="Batinovic S."/>
            <person name="Rose J.J.A."/>
            <person name="Ratcliffe J."/>
            <person name="Seviour R.J."/>
            <person name="Petrovski S."/>
        </authorList>
    </citation>
    <scope>NUCLEOTIDE SEQUENCE</scope>
    <source>
        <strain evidence="3">JR1</strain>
    </source>
</reference>
<proteinExistence type="predicted"/>
<evidence type="ECO:0000313" key="4">
    <source>
        <dbReference type="Proteomes" id="UP001059824"/>
    </source>
</evidence>
<protein>
    <recommendedName>
        <fullName evidence="5">Deoxycytidine triphosphate deaminase</fullName>
    </recommendedName>
</protein>
<dbReference type="Pfam" id="PF22769">
    <property type="entry name" value="DCD"/>
    <property type="match status" value="1"/>
</dbReference>
<dbReference type="GO" id="GO:0008829">
    <property type="term" value="F:dCTP deaminase activity"/>
    <property type="evidence" value="ECO:0007669"/>
    <property type="project" value="InterPro"/>
</dbReference>
<name>A0A857MJP3_9BACT</name>
<dbReference type="CDD" id="cd07557">
    <property type="entry name" value="trimeric_dUTPase"/>
    <property type="match status" value="1"/>
</dbReference>
<dbReference type="InterPro" id="IPR011962">
    <property type="entry name" value="dCTP_deaminase"/>
</dbReference>
<evidence type="ECO:0000256" key="1">
    <source>
        <dbReference type="ARBA" id="ARBA00022801"/>
    </source>
</evidence>
<dbReference type="PANTHER" id="PTHR42680:SF2">
    <property type="entry name" value="DCTP DEAMINASE"/>
    <property type="match status" value="1"/>
</dbReference>
<accession>A0A857MJP3</accession>